<evidence type="ECO:0000256" key="1">
    <source>
        <dbReference type="SAM" id="MobiDB-lite"/>
    </source>
</evidence>
<evidence type="ECO:0000313" key="3">
    <source>
        <dbReference type="Proteomes" id="UP001341840"/>
    </source>
</evidence>
<gene>
    <name evidence="2" type="ORF">PIB30_000062</name>
</gene>
<feature type="region of interest" description="Disordered" evidence="1">
    <location>
        <begin position="1"/>
        <end position="34"/>
    </location>
</feature>
<protein>
    <submittedName>
        <fullName evidence="2">Uncharacterized protein</fullName>
    </submittedName>
</protein>
<reference evidence="2 3" key="1">
    <citation type="journal article" date="2023" name="Plants (Basel)">
        <title>Bridging the Gap: Combining Genomics and Transcriptomics Approaches to Understand Stylosanthes scabra, an Orphan Legume from the Brazilian Caatinga.</title>
        <authorList>
            <person name="Ferreira-Neto J.R.C."/>
            <person name="da Silva M.D."/>
            <person name="Binneck E."/>
            <person name="de Melo N.F."/>
            <person name="da Silva R.H."/>
            <person name="de Melo A.L.T.M."/>
            <person name="Pandolfi V."/>
            <person name="Bustamante F.O."/>
            <person name="Brasileiro-Vidal A.C."/>
            <person name="Benko-Iseppon A.M."/>
        </authorList>
    </citation>
    <scope>NUCLEOTIDE SEQUENCE [LARGE SCALE GENOMIC DNA]</scope>
    <source>
        <tissue evidence="2">Leaves</tissue>
    </source>
</reference>
<comment type="caution">
    <text evidence="2">The sequence shown here is derived from an EMBL/GenBank/DDBJ whole genome shotgun (WGS) entry which is preliminary data.</text>
</comment>
<dbReference type="EMBL" id="JASCZI010000001">
    <property type="protein sequence ID" value="MED6105938.1"/>
    <property type="molecule type" value="Genomic_DNA"/>
</dbReference>
<evidence type="ECO:0000313" key="2">
    <source>
        <dbReference type="EMBL" id="MED6105938.1"/>
    </source>
</evidence>
<accession>A0ABU6Q206</accession>
<organism evidence="2 3">
    <name type="scientific">Stylosanthes scabra</name>
    <dbReference type="NCBI Taxonomy" id="79078"/>
    <lineage>
        <taxon>Eukaryota</taxon>
        <taxon>Viridiplantae</taxon>
        <taxon>Streptophyta</taxon>
        <taxon>Embryophyta</taxon>
        <taxon>Tracheophyta</taxon>
        <taxon>Spermatophyta</taxon>
        <taxon>Magnoliopsida</taxon>
        <taxon>eudicotyledons</taxon>
        <taxon>Gunneridae</taxon>
        <taxon>Pentapetalae</taxon>
        <taxon>rosids</taxon>
        <taxon>fabids</taxon>
        <taxon>Fabales</taxon>
        <taxon>Fabaceae</taxon>
        <taxon>Papilionoideae</taxon>
        <taxon>50 kb inversion clade</taxon>
        <taxon>dalbergioids sensu lato</taxon>
        <taxon>Dalbergieae</taxon>
        <taxon>Pterocarpus clade</taxon>
        <taxon>Stylosanthes</taxon>
    </lineage>
</organism>
<name>A0ABU6Q206_9FABA</name>
<proteinExistence type="predicted"/>
<sequence>MAGNGAETGNDLVGGDEEREGIPRPPLTPPRHRCRISSSEYSLKPHGSSSPSSIINLSAIPIASSCLRNSILLFNGSVTEPSSSPRSAPQLINGSSNTITGT</sequence>
<feature type="region of interest" description="Disordered" evidence="1">
    <location>
        <begin position="77"/>
        <end position="102"/>
    </location>
</feature>
<keyword evidence="3" id="KW-1185">Reference proteome</keyword>
<dbReference type="Proteomes" id="UP001341840">
    <property type="component" value="Unassembled WGS sequence"/>
</dbReference>